<evidence type="ECO:0000313" key="4">
    <source>
        <dbReference type="Proteomes" id="UP000615593"/>
    </source>
</evidence>
<evidence type="ECO:0000256" key="2">
    <source>
        <dbReference type="SAM" id="Phobius"/>
    </source>
</evidence>
<keyword evidence="2" id="KW-0812">Transmembrane</keyword>
<evidence type="ECO:0008006" key="5">
    <source>
        <dbReference type="Google" id="ProtNLM"/>
    </source>
</evidence>
<organism evidence="3 4">
    <name type="scientific">Mesonia mobilis</name>
    <dbReference type="NCBI Taxonomy" id="369791"/>
    <lineage>
        <taxon>Bacteria</taxon>
        <taxon>Pseudomonadati</taxon>
        <taxon>Bacteroidota</taxon>
        <taxon>Flavobacteriia</taxon>
        <taxon>Flavobacteriales</taxon>
        <taxon>Flavobacteriaceae</taxon>
        <taxon>Mesonia</taxon>
    </lineage>
</organism>
<reference evidence="4" key="1">
    <citation type="journal article" date="2019" name="Int. J. Syst. Evol. Microbiol.">
        <title>The Global Catalogue of Microorganisms (GCM) 10K type strain sequencing project: providing services to taxonomists for standard genome sequencing and annotation.</title>
        <authorList>
            <consortium name="The Broad Institute Genomics Platform"/>
            <consortium name="The Broad Institute Genome Sequencing Center for Infectious Disease"/>
            <person name="Wu L."/>
            <person name="Ma J."/>
        </authorList>
    </citation>
    <scope>NUCLEOTIDE SEQUENCE [LARGE SCALE GENOMIC DNA]</scope>
    <source>
        <strain evidence="4">KCTC 12708</strain>
    </source>
</reference>
<sequence>MQEASLVGLIKTLLIILLIYFGLKIIFKWFGPLILKYFMKKMGEKAFKGFSQNGGFPNQQTQQRTENNIDKNSKNNKKEKKPVGEYIDYEEID</sequence>
<feature type="region of interest" description="Disordered" evidence="1">
    <location>
        <begin position="50"/>
        <end position="93"/>
    </location>
</feature>
<dbReference type="RefSeq" id="WP_027883826.1">
    <property type="nucleotide sequence ID" value="NZ_BMWY01000002.1"/>
</dbReference>
<gene>
    <name evidence="3" type="ORF">GCM10008088_09980</name>
</gene>
<feature type="transmembrane region" description="Helical" evidence="2">
    <location>
        <begin position="12"/>
        <end position="35"/>
    </location>
</feature>
<dbReference type="InterPro" id="IPR032272">
    <property type="entry name" value="DUF4834"/>
</dbReference>
<evidence type="ECO:0000256" key="1">
    <source>
        <dbReference type="SAM" id="MobiDB-lite"/>
    </source>
</evidence>
<keyword evidence="2" id="KW-1133">Transmembrane helix</keyword>
<accession>A0ABQ3BM05</accession>
<name>A0ABQ3BM05_9FLAO</name>
<protein>
    <recommendedName>
        <fullName evidence="5">DUF4834 domain-containing protein</fullName>
    </recommendedName>
</protein>
<comment type="caution">
    <text evidence="3">The sequence shown here is derived from an EMBL/GenBank/DDBJ whole genome shotgun (WGS) entry which is preliminary data.</text>
</comment>
<evidence type="ECO:0000313" key="3">
    <source>
        <dbReference type="EMBL" id="GGZ50376.1"/>
    </source>
</evidence>
<dbReference type="GeneID" id="94368663"/>
<keyword evidence="4" id="KW-1185">Reference proteome</keyword>
<dbReference type="EMBL" id="BMWY01000002">
    <property type="protein sequence ID" value="GGZ50376.1"/>
    <property type="molecule type" value="Genomic_DNA"/>
</dbReference>
<keyword evidence="2" id="KW-0472">Membrane</keyword>
<feature type="compositionally biased region" description="Polar residues" evidence="1">
    <location>
        <begin position="50"/>
        <end position="66"/>
    </location>
</feature>
<proteinExistence type="predicted"/>
<dbReference type="Proteomes" id="UP000615593">
    <property type="component" value="Unassembled WGS sequence"/>
</dbReference>
<dbReference type="Pfam" id="PF16118">
    <property type="entry name" value="DUF4834"/>
    <property type="match status" value="1"/>
</dbReference>